<proteinExistence type="predicted"/>
<dbReference type="Proteomes" id="UP000821865">
    <property type="component" value="Chromosome 8"/>
</dbReference>
<protein>
    <submittedName>
        <fullName evidence="1">Uncharacterized protein</fullName>
    </submittedName>
</protein>
<gene>
    <name evidence="1" type="ORF">HPB49_007552</name>
</gene>
<evidence type="ECO:0000313" key="1">
    <source>
        <dbReference type="EMBL" id="KAH7937035.1"/>
    </source>
</evidence>
<name>A0ACB8C857_DERSI</name>
<dbReference type="EMBL" id="CM023477">
    <property type="protein sequence ID" value="KAH7937035.1"/>
    <property type="molecule type" value="Genomic_DNA"/>
</dbReference>
<reference evidence="1" key="1">
    <citation type="submission" date="2020-05" db="EMBL/GenBank/DDBJ databases">
        <title>Large-scale comparative analyses of tick genomes elucidate their genetic diversity and vector capacities.</title>
        <authorList>
            <person name="Jia N."/>
            <person name="Wang J."/>
            <person name="Shi W."/>
            <person name="Du L."/>
            <person name="Sun Y."/>
            <person name="Zhan W."/>
            <person name="Jiang J."/>
            <person name="Wang Q."/>
            <person name="Zhang B."/>
            <person name="Ji P."/>
            <person name="Sakyi L.B."/>
            <person name="Cui X."/>
            <person name="Yuan T."/>
            <person name="Jiang B."/>
            <person name="Yang W."/>
            <person name="Lam T.T.-Y."/>
            <person name="Chang Q."/>
            <person name="Ding S."/>
            <person name="Wang X."/>
            <person name="Zhu J."/>
            <person name="Ruan X."/>
            <person name="Zhao L."/>
            <person name="Wei J."/>
            <person name="Que T."/>
            <person name="Du C."/>
            <person name="Cheng J."/>
            <person name="Dai P."/>
            <person name="Han X."/>
            <person name="Huang E."/>
            <person name="Gao Y."/>
            <person name="Liu J."/>
            <person name="Shao H."/>
            <person name="Ye R."/>
            <person name="Li L."/>
            <person name="Wei W."/>
            <person name="Wang X."/>
            <person name="Wang C."/>
            <person name="Yang T."/>
            <person name="Huo Q."/>
            <person name="Li W."/>
            <person name="Guo W."/>
            <person name="Chen H."/>
            <person name="Zhou L."/>
            <person name="Ni X."/>
            <person name="Tian J."/>
            <person name="Zhou Y."/>
            <person name="Sheng Y."/>
            <person name="Liu T."/>
            <person name="Pan Y."/>
            <person name="Xia L."/>
            <person name="Li J."/>
            <person name="Zhao F."/>
            <person name="Cao W."/>
        </authorList>
    </citation>
    <scope>NUCLEOTIDE SEQUENCE</scope>
    <source>
        <strain evidence="1">Dsil-2018</strain>
    </source>
</reference>
<organism evidence="1 2">
    <name type="scientific">Dermacentor silvarum</name>
    <name type="common">Tick</name>
    <dbReference type="NCBI Taxonomy" id="543639"/>
    <lineage>
        <taxon>Eukaryota</taxon>
        <taxon>Metazoa</taxon>
        <taxon>Ecdysozoa</taxon>
        <taxon>Arthropoda</taxon>
        <taxon>Chelicerata</taxon>
        <taxon>Arachnida</taxon>
        <taxon>Acari</taxon>
        <taxon>Parasitiformes</taxon>
        <taxon>Ixodida</taxon>
        <taxon>Ixodoidea</taxon>
        <taxon>Ixodidae</taxon>
        <taxon>Rhipicephalinae</taxon>
        <taxon>Dermacentor</taxon>
    </lineage>
</organism>
<evidence type="ECO:0000313" key="2">
    <source>
        <dbReference type="Proteomes" id="UP000821865"/>
    </source>
</evidence>
<accession>A0ACB8C857</accession>
<sequence length="250" mass="26857">MLSPAGTGLRRDATACWRFGALFAFLLFSVVGGALSYSSSAVVKRAADVVIVVDGGASDRPLRSRGLYSACTHHNNCTDYYAVCNFTLRICVCPGGYRKNDYFCMYMGGSPDNVGIYQVTLVVAAVFMVVVFSVFVACVVKRTCERSRDLAERMRELAADVYTVPAEFEGLERPPSYTDIVKIDNMVYGVPPPDYSTVSPPPDLEAAAPSLPPRRMALSALLWQAAARRQAPNAVQCSVAHGDSGGSGAT</sequence>
<keyword evidence="2" id="KW-1185">Reference proteome</keyword>
<comment type="caution">
    <text evidence="1">The sequence shown here is derived from an EMBL/GenBank/DDBJ whole genome shotgun (WGS) entry which is preliminary data.</text>
</comment>